<dbReference type="InterPro" id="IPR011009">
    <property type="entry name" value="Kinase-like_dom_sf"/>
</dbReference>
<gene>
    <name evidence="3" type="ORF">FOE67_24715</name>
</gene>
<dbReference type="InterPro" id="IPR002575">
    <property type="entry name" value="Aminoglycoside_PTrfase"/>
</dbReference>
<protein>
    <submittedName>
        <fullName evidence="3">Phosphotransferase</fullName>
    </submittedName>
</protein>
<evidence type="ECO:0000256" key="1">
    <source>
        <dbReference type="ARBA" id="ARBA00038240"/>
    </source>
</evidence>
<dbReference type="GO" id="GO:0019202">
    <property type="term" value="F:amino acid kinase activity"/>
    <property type="evidence" value="ECO:0007669"/>
    <property type="project" value="TreeGrafter"/>
</dbReference>
<comment type="caution">
    <text evidence="3">The sequence shown here is derived from an EMBL/GenBank/DDBJ whole genome shotgun (WGS) entry which is preliminary data.</text>
</comment>
<dbReference type="EMBL" id="VKHS01001032">
    <property type="protein sequence ID" value="MBB0232597.1"/>
    <property type="molecule type" value="Genomic_DNA"/>
</dbReference>
<dbReference type="SUPFAM" id="SSF56112">
    <property type="entry name" value="Protein kinase-like (PK-like)"/>
    <property type="match status" value="1"/>
</dbReference>
<keyword evidence="3" id="KW-0808">Transferase</keyword>
<accession>A0A7W3XZ75</accession>
<dbReference type="Gene3D" id="3.30.200.20">
    <property type="entry name" value="Phosphorylase Kinase, domain 1"/>
    <property type="match status" value="1"/>
</dbReference>
<dbReference type="PANTHER" id="PTHR21064:SF6">
    <property type="entry name" value="AMINOGLYCOSIDE PHOSPHOTRANSFERASE DOMAIN-CONTAINING PROTEIN"/>
    <property type="match status" value="1"/>
</dbReference>
<reference evidence="4" key="1">
    <citation type="submission" date="2019-10" db="EMBL/GenBank/DDBJ databases">
        <title>Streptomyces sp. nov., a novel actinobacterium isolated from alkaline environment.</title>
        <authorList>
            <person name="Golinska P."/>
        </authorList>
    </citation>
    <scope>NUCLEOTIDE SEQUENCE [LARGE SCALE GENOMIC DNA]</scope>
    <source>
        <strain evidence="4">DSM 42108</strain>
    </source>
</reference>
<feature type="domain" description="Aminoglycoside phosphotransferase" evidence="2">
    <location>
        <begin position="33"/>
        <end position="291"/>
    </location>
</feature>
<dbReference type="InterPro" id="IPR050249">
    <property type="entry name" value="Pseudomonas-type_ThrB"/>
</dbReference>
<sequence length="355" mass="40012">MYDAGVPLGLAPPQRRDLRSILRRFDIGAPRTCTRLTRGLLNRGYHLVTTRGRFFLKHHLGGDDQSVLPVETAHRVVTALHGTGLPLCPPLTDRDGKTVVLLGDRSYAVHPWVTGRHLRGAALSLREAHRLGELLGRLHRALERLLPRPLGPLPGLGLEAADPERTRHTAEHLLARTRAGGRRTDFDLLAERRLRERLALLDRHARERPDRSLIPPTGWVHGDFHPLNVLYSPAGASDGTREALAVLDWDRLGTRPRAEEVARAAAIFFLLPDGTLDLTRVRAYARGYRAATGVDGEELAAGAHRVWWERLNDFWILRWHYEREDPRVDPQFPATSALVPWWCRNAAAVREAFRS</sequence>
<evidence type="ECO:0000313" key="3">
    <source>
        <dbReference type="EMBL" id="MBB0232597.1"/>
    </source>
</evidence>
<evidence type="ECO:0000259" key="2">
    <source>
        <dbReference type="Pfam" id="PF01636"/>
    </source>
</evidence>
<dbReference type="AlphaFoldDB" id="A0A7W3XZ75"/>
<dbReference type="Gene3D" id="3.90.1200.10">
    <property type="match status" value="1"/>
</dbReference>
<keyword evidence="4" id="KW-1185">Reference proteome</keyword>
<dbReference type="Pfam" id="PF01636">
    <property type="entry name" value="APH"/>
    <property type="match status" value="1"/>
</dbReference>
<organism evidence="3 4">
    <name type="scientific">Streptomyces calidiresistens</name>
    <dbReference type="NCBI Taxonomy" id="1485586"/>
    <lineage>
        <taxon>Bacteria</taxon>
        <taxon>Bacillati</taxon>
        <taxon>Actinomycetota</taxon>
        <taxon>Actinomycetes</taxon>
        <taxon>Kitasatosporales</taxon>
        <taxon>Streptomycetaceae</taxon>
        <taxon>Streptomyces</taxon>
    </lineage>
</organism>
<dbReference type="PANTHER" id="PTHR21064">
    <property type="entry name" value="AMINOGLYCOSIDE PHOSPHOTRANSFERASE DOMAIN-CONTAINING PROTEIN-RELATED"/>
    <property type="match status" value="1"/>
</dbReference>
<evidence type="ECO:0000313" key="4">
    <source>
        <dbReference type="Proteomes" id="UP000530234"/>
    </source>
</evidence>
<name>A0A7W3XZ75_9ACTN</name>
<proteinExistence type="inferred from homology"/>
<dbReference type="Proteomes" id="UP000530234">
    <property type="component" value="Unassembled WGS sequence"/>
</dbReference>
<comment type="similarity">
    <text evidence="1">Belongs to the pseudomonas-type ThrB family.</text>
</comment>